<dbReference type="CDD" id="cd03809">
    <property type="entry name" value="GT4_MtfB-like"/>
    <property type="match status" value="2"/>
</dbReference>
<accession>A0ABR9G571</accession>
<keyword evidence="4" id="KW-1185">Reference proteome</keyword>
<dbReference type="PANTHER" id="PTHR46401">
    <property type="entry name" value="GLYCOSYLTRANSFERASE WBBK-RELATED"/>
    <property type="match status" value="1"/>
</dbReference>
<name>A0ABR9G571_9GAMM</name>
<protein>
    <submittedName>
        <fullName evidence="3">Glycosyltransferase family 4 protein</fullName>
    </submittedName>
</protein>
<feature type="domain" description="Glycosyl transferase family 1" evidence="2">
    <location>
        <begin position="824"/>
        <end position="973"/>
    </location>
</feature>
<dbReference type="EMBL" id="JACZZA010000001">
    <property type="protein sequence ID" value="MBE1159170.1"/>
    <property type="molecule type" value="Genomic_DNA"/>
</dbReference>
<keyword evidence="1" id="KW-0808">Transferase</keyword>
<dbReference type="Gene3D" id="3.40.50.2000">
    <property type="entry name" value="Glycogen Phosphorylase B"/>
    <property type="match status" value="3"/>
</dbReference>
<sequence>MKLLLDLQGAQSQSRHRGIGRHTLALTRAFLTRAGAHDIRLLFNARFGAPADTLIATLGKHALPERRIMLDMPEGIRAQPGGNTWLRQAAACTMRHAIENLDADAVWYSSLLEGYNDDAVLPDAPPAGVASIATLYDVIPLHNPDAYLGHPRVREWYEQSLQLLRRCDLLLASTEWVRQDAIERLQLAPERVVTVGAAVDESFRAPAPDPAASEALYRRHGIVRPFVLYSGGFDERKNVAALIEAFAGLPETLLRSHQLVIVGRASDDEKARLDDAARKAMLPADTIIYTGFAPDQELIRLYAECALFVFPSLLEGFGLPPLEAMACGAPVIASHAASLPEVIGRDDAMFDPTRVDSITERMAAVLGNPAFAAELRQYALVRAAQFNWNTVAGRVLDAIQDCMQRRTPRAATSAPATPARITCVRAGDTPLPGWLDELAAEVVTPASLPAGSDTQQLLYLAEADTAAQLEPLMQMHPGVVLTQEKLQQVTAAPAAAVLQAAYEAGGYAALLAMHNGGTQATDPRLIPLLKHSLAVLCTDPAIAQQLRDQASAIALPPIADLPADGAATICAERVAHAYATHPLAREAQLFDAIAAIDGKPNEHDLAAIAATIVAARAPGPMRRWLVDVSSIAAQDIRTGVQRVVRNTLLHWLKTPPAGVRIEPVRFSGGRYRYARGYTLDLLGLTGLVLPDEAAEIAAGDSFVGLDWAMDTIAQAEPQLRDWHRRGASLHFLVHDLLPMALPDMFHPYARGRFEDWLQRIACIADQLVCVSRATASDLRRWLAAQALDYQFGAVPVISASPLGVDALLGQGTANLRQPLATATQTRPTLLMVGTIEPRKGYDQALEACEALWNAGVDVNLLIVGKFGWLMETFRTSAESHAQRGQRLFWIDDAGDAELDAIYRASTLLLAASWGEGYGLPLIEAARRGLPVIARDIPVFREVMGEQAQYFTAPTAAELAAALRQALASPPSAAATVAWPSWAESAAGMAHTVAALPRA</sequence>
<evidence type="ECO:0000313" key="4">
    <source>
        <dbReference type="Proteomes" id="UP000651010"/>
    </source>
</evidence>
<dbReference type="SUPFAM" id="SSF53756">
    <property type="entry name" value="UDP-Glycosyltransferase/glycogen phosphorylase"/>
    <property type="match status" value="2"/>
</dbReference>
<proteinExistence type="predicted"/>
<evidence type="ECO:0000313" key="3">
    <source>
        <dbReference type="EMBL" id="MBE1159170.1"/>
    </source>
</evidence>
<organism evidence="3 4">
    <name type="scientific">Dyella acidiphila</name>
    <dbReference type="NCBI Taxonomy" id="2775866"/>
    <lineage>
        <taxon>Bacteria</taxon>
        <taxon>Pseudomonadati</taxon>
        <taxon>Pseudomonadota</taxon>
        <taxon>Gammaproteobacteria</taxon>
        <taxon>Lysobacterales</taxon>
        <taxon>Rhodanobacteraceae</taxon>
        <taxon>Dyella</taxon>
    </lineage>
</organism>
<feature type="domain" description="Glycosyl transferase family 1" evidence="2">
    <location>
        <begin position="224"/>
        <end position="379"/>
    </location>
</feature>
<dbReference type="Pfam" id="PF00534">
    <property type="entry name" value="Glycos_transf_1"/>
    <property type="match status" value="2"/>
</dbReference>
<dbReference type="InterPro" id="IPR001296">
    <property type="entry name" value="Glyco_trans_1"/>
</dbReference>
<dbReference type="PANTHER" id="PTHR46401:SF2">
    <property type="entry name" value="GLYCOSYLTRANSFERASE WBBK-RELATED"/>
    <property type="match status" value="1"/>
</dbReference>
<evidence type="ECO:0000259" key="2">
    <source>
        <dbReference type="Pfam" id="PF00534"/>
    </source>
</evidence>
<reference evidence="3 4" key="1">
    <citation type="submission" date="2020-09" db="EMBL/GenBank/DDBJ databases">
        <title>Dyella sp. 7MK23 isolated from forest soil.</title>
        <authorList>
            <person name="Fu J."/>
        </authorList>
    </citation>
    <scope>NUCLEOTIDE SEQUENCE [LARGE SCALE GENOMIC DNA]</scope>
    <source>
        <strain evidence="3 4">7MK23</strain>
    </source>
</reference>
<gene>
    <name evidence="3" type="ORF">IGX34_02160</name>
</gene>
<comment type="caution">
    <text evidence="3">The sequence shown here is derived from an EMBL/GenBank/DDBJ whole genome shotgun (WGS) entry which is preliminary data.</text>
</comment>
<evidence type="ECO:0000256" key="1">
    <source>
        <dbReference type="ARBA" id="ARBA00022679"/>
    </source>
</evidence>
<dbReference type="RefSeq" id="WP_192554013.1">
    <property type="nucleotide sequence ID" value="NZ_JACZZA010000001.1"/>
</dbReference>
<dbReference type="Proteomes" id="UP000651010">
    <property type="component" value="Unassembled WGS sequence"/>
</dbReference>